<dbReference type="NCBIfam" id="TIGR02243">
    <property type="entry name" value="putative baseplate assembly protein"/>
    <property type="match status" value="1"/>
</dbReference>
<sequence length="673" mass="70316">MTGLQAPNLDDRDFAALFAQARALIPRYMPEWTDHNLSDPGITLIQLFAAQAEQTLYRMNRVPELAYLKFLQLLGIQLGTATPAGVELTFTTTGPTVDALVPTGTQVATSGGDNGPIVFEVLEGFTAIGAPLTAVQTYDGTGFRDHSALLTVPPNGGQASLVSTGTASDVDIFGAHAPVGAALMLGYTTPGAFTANPITLYATLPPLPGGDVVRAGDDARPGSPAGRMWAEFHDGTRWQPIAILTDETQAFTGSGRLTVAGPGIRAARVKLGSVTTSLYWIRFVLTAGDYQNPPRLRVLAPNTVPALQGVTLRDEVLGGSDGMPSQGPFTLSTVPVIRGEEREVARGDGRLVRVTDLELRVDEGSGAQPWQQVPDFLASGPDDEHFVLDRFSGDVVFGDGRNGRIPIANPAHPGDNIVAVWYRAGGSAAGNVGAGTVTSLQTAAFGVASVTNLAAASGGADPETVAQAKVRAPAVLKAGGRAVTAEDFETIALQTPAAVGRVHALALTDPGFPGVPVPGAVTVVVVPNSPGPAPVPTVHTLREVCAELNKHRLITTQVFATGPTYRQVRVVGDLIVAPSSDLTVVQNAVSDRLTTWLHPLTGGDDGTGWPFGGTIYASSLLGLILTTPGVARIRDNQVLVELDGERQMFCRDVEIGVGELIDALTPQLVVGYR</sequence>
<proteinExistence type="predicted"/>
<evidence type="ECO:0000313" key="3">
    <source>
        <dbReference type="Proteomes" id="UP000199052"/>
    </source>
</evidence>
<keyword evidence="4" id="KW-1185">Reference proteome</keyword>
<dbReference type="STRING" id="504797.SAMN05421678_12636"/>
<organism evidence="2 3">
    <name type="scientific">Actinopolymorpha cephalotaxi</name>
    <dbReference type="NCBI Taxonomy" id="504797"/>
    <lineage>
        <taxon>Bacteria</taxon>
        <taxon>Bacillati</taxon>
        <taxon>Actinomycetota</taxon>
        <taxon>Actinomycetes</taxon>
        <taxon>Propionibacteriales</taxon>
        <taxon>Actinopolymorphaceae</taxon>
        <taxon>Actinopolymorpha</taxon>
    </lineage>
</organism>
<reference evidence="1 4" key="2">
    <citation type="submission" date="2020-07" db="EMBL/GenBank/DDBJ databases">
        <title>Sequencing the genomes of 1000 actinobacteria strains.</title>
        <authorList>
            <person name="Klenk H.-P."/>
        </authorList>
    </citation>
    <scope>NUCLEOTIDE SEQUENCE [LARGE SCALE GENOMIC DNA]</scope>
    <source>
        <strain evidence="1 4">DSM 45117</strain>
    </source>
</reference>
<dbReference type="RefSeq" id="WP_092890181.1">
    <property type="nucleotide sequence ID" value="NZ_FOOI01000026.1"/>
</dbReference>
<reference evidence="2 3" key="1">
    <citation type="submission" date="2016-10" db="EMBL/GenBank/DDBJ databases">
        <authorList>
            <person name="de Groot N.N."/>
        </authorList>
    </citation>
    <scope>NUCLEOTIDE SEQUENCE [LARGE SCALE GENOMIC DNA]</scope>
    <source>
        <strain evidence="2 3">CPCC 202808</strain>
    </source>
</reference>
<evidence type="ECO:0000313" key="1">
    <source>
        <dbReference type="EMBL" id="NYH83753.1"/>
    </source>
</evidence>
<evidence type="ECO:0000313" key="4">
    <source>
        <dbReference type="Proteomes" id="UP000533017"/>
    </source>
</evidence>
<protein>
    <submittedName>
        <fullName evidence="2">Putative baseplate assembly protein</fullName>
    </submittedName>
</protein>
<dbReference type="InterPro" id="IPR011749">
    <property type="entry name" value="CHP02243"/>
</dbReference>
<dbReference type="EMBL" id="JACBZA010000001">
    <property type="protein sequence ID" value="NYH83753.1"/>
    <property type="molecule type" value="Genomic_DNA"/>
</dbReference>
<name>A0A1I3BT58_9ACTN</name>
<dbReference type="AlphaFoldDB" id="A0A1I3BT58"/>
<accession>A0A1I3BT58</accession>
<dbReference type="Proteomes" id="UP000199052">
    <property type="component" value="Unassembled WGS sequence"/>
</dbReference>
<evidence type="ECO:0000313" key="2">
    <source>
        <dbReference type="EMBL" id="SFH65119.1"/>
    </source>
</evidence>
<dbReference type="EMBL" id="FOOI01000026">
    <property type="protein sequence ID" value="SFH65119.1"/>
    <property type="molecule type" value="Genomic_DNA"/>
</dbReference>
<gene>
    <name evidence="1" type="ORF">FHR37_002604</name>
    <name evidence="2" type="ORF">SAMN05421678_12636</name>
</gene>
<dbReference type="OrthoDB" id="9027184at2"/>
<dbReference type="Proteomes" id="UP000533017">
    <property type="component" value="Unassembled WGS sequence"/>
</dbReference>